<evidence type="ECO:0000313" key="2">
    <source>
        <dbReference type="Proteomes" id="UP001224644"/>
    </source>
</evidence>
<dbReference type="Gene3D" id="3.10.450.530">
    <property type="entry name" value="Ribonuclease toxin, BrnT, of type II toxin-antitoxin system"/>
    <property type="match status" value="1"/>
</dbReference>
<keyword evidence="2" id="KW-1185">Reference proteome</keyword>
<dbReference type="Pfam" id="PF04365">
    <property type="entry name" value="BrnT_toxin"/>
    <property type="match status" value="1"/>
</dbReference>
<proteinExistence type="predicted"/>
<sequence>MKRVFDWDPGKAASNLRKHGVRFETAARVFADPFAITSADRIEDGELRWLITGMADAIKVLVVVHTIHETNEVGEEIEIIRIISARKADRSERRRYEDEAR</sequence>
<gene>
    <name evidence="1" type="ORF">QWZ12_14550</name>
</gene>
<protein>
    <submittedName>
        <fullName evidence="1">BrnT family toxin</fullName>
    </submittedName>
</protein>
<comment type="caution">
    <text evidence="1">The sequence shown here is derived from an EMBL/GenBank/DDBJ whole genome shotgun (WGS) entry which is preliminary data.</text>
</comment>
<reference evidence="2" key="1">
    <citation type="journal article" date="2019" name="Int. J. Syst. Evol. Microbiol.">
        <title>The Global Catalogue of Microorganisms (GCM) 10K type strain sequencing project: providing services to taxonomists for standard genome sequencing and annotation.</title>
        <authorList>
            <consortium name="The Broad Institute Genomics Platform"/>
            <consortium name="The Broad Institute Genome Sequencing Center for Infectious Disease"/>
            <person name="Wu L."/>
            <person name="Ma J."/>
        </authorList>
    </citation>
    <scope>NUCLEOTIDE SEQUENCE [LARGE SCALE GENOMIC DNA]</scope>
    <source>
        <strain evidence="2">CECT 7069</strain>
    </source>
</reference>
<dbReference type="InterPro" id="IPR007460">
    <property type="entry name" value="BrnT_toxin"/>
</dbReference>
<organism evidence="1 2">
    <name type="scientific">Methylobacterium adhaesivum</name>
    <dbReference type="NCBI Taxonomy" id="333297"/>
    <lineage>
        <taxon>Bacteria</taxon>
        <taxon>Pseudomonadati</taxon>
        <taxon>Pseudomonadota</taxon>
        <taxon>Alphaproteobacteria</taxon>
        <taxon>Hyphomicrobiales</taxon>
        <taxon>Methylobacteriaceae</taxon>
        <taxon>Methylobacterium</taxon>
    </lineage>
</organism>
<dbReference type="EMBL" id="JAUFPX010000012">
    <property type="protein sequence ID" value="MDN3591821.1"/>
    <property type="molecule type" value="Genomic_DNA"/>
</dbReference>
<dbReference type="Proteomes" id="UP001224644">
    <property type="component" value="Unassembled WGS sequence"/>
</dbReference>
<evidence type="ECO:0000313" key="1">
    <source>
        <dbReference type="EMBL" id="MDN3591821.1"/>
    </source>
</evidence>
<dbReference type="InterPro" id="IPR038573">
    <property type="entry name" value="BrnT_sf"/>
</dbReference>
<dbReference type="RefSeq" id="WP_238227241.1">
    <property type="nucleotide sequence ID" value="NZ_BPQD01000025.1"/>
</dbReference>
<name>A0ABT8BKX9_9HYPH</name>
<accession>A0ABT8BKX9</accession>